<comment type="caution">
    <text evidence="1">The sequence shown here is derived from an EMBL/GenBank/DDBJ whole genome shotgun (WGS) entry which is preliminary data.</text>
</comment>
<dbReference type="Proteomes" id="UP001054945">
    <property type="component" value="Unassembled WGS sequence"/>
</dbReference>
<evidence type="ECO:0000313" key="2">
    <source>
        <dbReference type="Proteomes" id="UP001054945"/>
    </source>
</evidence>
<reference evidence="1 2" key="1">
    <citation type="submission" date="2021-06" db="EMBL/GenBank/DDBJ databases">
        <title>Caerostris extrusa draft genome.</title>
        <authorList>
            <person name="Kono N."/>
            <person name="Arakawa K."/>
        </authorList>
    </citation>
    <scope>NUCLEOTIDE SEQUENCE [LARGE SCALE GENOMIC DNA]</scope>
</reference>
<dbReference type="AlphaFoldDB" id="A0AAV4XGW3"/>
<proteinExistence type="predicted"/>
<gene>
    <name evidence="1" type="ORF">CEXT_247131</name>
</gene>
<accession>A0AAV4XGW3</accession>
<sequence length="83" mass="9578">MCLIAFFPENFENHRGKSTKNAKQIKGRVSFLVFLEVEQTLGVLPEGEKKRKIEEGGVLRCLLFRFPFQFFSPIPFALFHESG</sequence>
<keyword evidence="2" id="KW-1185">Reference proteome</keyword>
<organism evidence="1 2">
    <name type="scientific">Caerostris extrusa</name>
    <name type="common">Bark spider</name>
    <name type="synonym">Caerostris bankana</name>
    <dbReference type="NCBI Taxonomy" id="172846"/>
    <lineage>
        <taxon>Eukaryota</taxon>
        <taxon>Metazoa</taxon>
        <taxon>Ecdysozoa</taxon>
        <taxon>Arthropoda</taxon>
        <taxon>Chelicerata</taxon>
        <taxon>Arachnida</taxon>
        <taxon>Araneae</taxon>
        <taxon>Araneomorphae</taxon>
        <taxon>Entelegynae</taxon>
        <taxon>Araneoidea</taxon>
        <taxon>Araneidae</taxon>
        <taxon>Caerostris</taxon>
    </lineage>
</organism>
<protein>
    <submittedName>
        <fullName evidence="1">Uncharacterized protein</fullName>
    </submittedName>
</protein>
<dbReference type="EMBL" id="BPLR01017719">
    <property type="protein sequence ID" value="GIY93898.1"/>
    <property type="molecule type" value="Genomic_DNA"/>
</dbReference>
<name>A0AAV4XGW3_CAEEX</name>
<evidence type="ECO:0000313" key="1">
    <source>
        <dbReference type="EMBL" id="GIY93898.1"/>
    </source>
</evidence>